<dbReference type="InterPro" id="IPR022986">
    <property type="entry name" value="UPF0237_ACT"/>
</dbReference>
<comment type="caution">
    <text evidence="3">The sequence shown here is derived from an EMBL/GenBank/DDBJ whole genome shotgun (WGS) entry which is preliminary data.</text>
</comment>
<dbReference type="PANTHER" id="PTHR34875">
    <property type="entry name" value="UPF0237 PROTEIN MJ1558"/>
    <property type="match status" value="1"/>
</dbReference>
<dbReference type="NCBIfam" id="NF001220">
    <property type="entry name" value="PRK00194.1"/>
    <property type="match status" value="1"/>
</dbReference>
<dbReference type="Gene3D" id="3.30.70.260">
    <property type="match status" value="1"/>
</dbReference>
<dbReference type="InterPro" id="IPR002912">
    <property type="entry name" value="ACT_dom"/>
</dbReference>
<dbReference type="Pfam" id="PF13740">
    <property type="entry name" value="ACT_6"/>
    <property type="match status" value="1"/>
</dbReference>
<reference evidence="4" key="1">
    <citation type="submission" date="2017-04" db="EMBL/GenBank/DDBJ databases">
        <title>Function of individual gut microbiota members based on whole genome sequencing of pure cultures obtained from chicken caecum.</title>
        <authorList>
            <person name="Medvecky M."/>
            <person name="Cejkova D."/>
            <person name="Polansky O."/>
            <person name="Karasova D."/>
            <person name="Kubasova T."/>
            <person name="Cizek A."/>
            <person name="Rychlik I."/>
        </authorList>
    </citation>
    <scope>NUCLEOTIDE SEQUENCE [LARGE SCALE GENOMIC DNA]</scope>
    <source>
        <strain evidence="4">An70</strain>
    </source>
</reference>
<protein>
    <recommendedName>
        <fullName evidence="1">UPF0237 protein B5G21_07505</fullName>
    </recommendedName>
</protein>
<keyword evidence="4" id="KW-1185">Reference proteome</keyword>
<dbReference type="CDD" id="cd04872">
    <property type="entry name" value="ACT_1ZPV"/>
    <property type="match status" value="1"/>
</dbReference>
<comment type="similarity">
    <text evidence="1">Belongs to the UPF0237 family.</text>
</comment>
<dbReference type="AlphaFoldDB" id="A0A1Y3U0H6"/>
<dbReference type="STRING" id="1118060.GCA_000311845_01881"/>
<dbReference type="SUPFAM" id="SSF55021">
    <property type="entry name" value="ACT-like"/>
    <property type="match status" value="1"/>
</dbReference>
<dbReference type="EMBL" id="NFHO01000008">
    <property type="protein sequence ID" value="OUN42302.1"/>
    <property type="molecule type" value="Genomic_DNA"/>
</dbReference>
<evidence type="ECO:0000313" key="3">
    <source>
        <dbReference type="EMBL" id="OUN42302.1"/>
    </source>
</evidence>
<dbReference type="InterPro" id="IPR045865">
    <property type="entry name" value="ACT-like_dom_sf"/>
</dbReference>
<gene>
    <name evidence="3" type="ORF">B5G21_07505</name>
</gene>
<dbReference type="PROSITE" id="PS51671">
    <property type="entry name" value="ACT"/>
    <property type="match status" value="1"/>
</dbReference>
<dbReference type="InterPro" id="IPR050990">
    <property type="entry name" value="UPF0237/GcvR_regulator"/>
</dbReference>
<dbReference type="PANTHER" id="PTHR34875:SF6">
    <property type="entry name" value="UPF0237 PROTEIN MJ1558"/>
    <property type="match status" value="1"/>
</dbReference>
<dbReference type="eggNOG" id="COG3830">
    <property type="taxonomic scope" value="Bacteria"/>
</dbReference>
<dbReference type="HAMAP" id="MF_01054">
    <property type="entry name" value="UPF0237"/>
    <property type="match status" value="1"/>
</dbReference>
<evidence type="ECO:0000259" key="2">
    <source>
        <dbReference type="PROSITE" id="PS51671"/>
    </source>
</evidence>
<dbReference type="Proteomes" id="UP000196560">
    <property type="component" value="Unassembled WGS sequence"/>
</dbReference>
<sequence>MHLHRPRAGEPARERRLMAENASNRIVITVLGKNRPGIVAGISRVLGDENVDIRDITQSIIEDIFTMTMIADISATASDFTTLQERLSAAGESIGVNVQIQREDVFNYMYRL</sequence>
<name>A0A1Y3U0H6_9ACTN</name>
<accession>A0A1Y3U0H6</accession>
<feature type="domain" description="ACT" evidence="2">
    <location>
        <begin position="27"/>
        <end position="101"/>
    </location>
</feature>
<evidence type="ECO:0000256" key="1">
    <source>
        <dbReference type="HAMAP-Rule" id="MF_01054"/>
    </source>
</evidence>
<evidence type="ECO:0000313" key="4">
    <source>
        <dbReference type="Proteomes" id="UP000196560"/>
    </source>
</evidence>
<organism evidence="3 4">
    <name type="scientific">Enorma massiliensis</name>
    <dbReference type="NCBI Taxonomy" id="1472761"/>
    <lineage>
        <taxon>Bacteria</taxon>
        <taxon>Bacillati</taxon>
        <taxon>Actinomycetota</taxon>
        <taxon>Coriobacteriia</taxon>
        <taxon>Coriobacteriales</taxon>
        <taxon>Coriobacteriaceae</taxon>
        <taxon>Enorma</taxon>
    </lineage>
</organism>
<proteinExistence type="inferred from homology"/>